<proteinExistence type="predicted"/>
<gene>
    <name evidence="2" type="ORF">VCR4J5_1500030</name>
    <name evidence="1" type="ORF">VCR5J5_1370054</name>
</gene>
<reference evidence="4" key="2">
    <citation type="submission" date="2014-06" db="EMBL/GenBank/DDBJ databases">
        <authorList>
            <person name="Le Roux Frederique"/>
        </authorList>
    </citation>
    <scope>NUCLEOTIDE SEQUENCE [LARGE SCALE GENOMIC DNA]</scope>
    <source>
        <strain evidence="4">J5-5</strain>
    </source>
</reference>
<reference evidence="1 3" key="1">
    <citation type="submission" date="2014-06" db="EMBL/GenBank/DDBJ databases">
        <authorList>
            <person name="Le Roux F."/>
        </authorList>
    </citation>
    <scope>NUCLEOTIDE SEQUENCE</scope>
    <source>
        <strain evidence="2 3">J5-4</strain>
        <strain evidence="1">J5-5</strain>
    </source>
</reference>
<sequence>MKTKVSITPCSFNSSHRVTGKADAKIEQKTHPQTYLSSVDTIFLSPSKNKG</sequence>
<dbReference type="AlphaFoldDB" id="A0A822MVG9"/>
<keyword evidence="3" id="KW-1185">Reference proteome</keyword>
<dbReference type="Proteomes" id="UP000049077">
    <property type="component" value="Unassembled WGS sequence"/>
</dbReference>
<evidence type="ECO:0000313" key="4">
    <source>
        <dbReference type="Proteomes" id="UP000049495"/>
    </source>
</evidence>
<evidence type="ECO:0000313" key="1">
    <source>
        <dbReference type="EMBL" id="CDT02006.1"/>
    </source>
</evidence>
<protein>
    <submittedName>
        <fullName evidence="1">Uncharacterized protein</fullName>
    </submittedName>
</protein>
<dbReference type="EMBL" id="CCJX01000058">
    <property type="protein sequence ID" value="CDT08947.1"/>
    <property type="molecule type" value="Genomic_DNA"/>
</dbReference>
<dbReference type="EMBL" id="CCJV01000043">
    <property type="protein sequence ID" value="CDT02006.1"/>
    <property type="molecule type" value="Genomic_DNA"/>
</dbReference>
<evidence type="ECO:0000313" key="3">
    <source>
        <dbReference type="Proteomes" id="UP000049077"/>
    </source>
</evidence>
<dbReference type="Proteomes" id="UP000049495">
    <property type="component" value="Unassembled WGS sequence"/>
</dbReference>
<evidence type="ECO:0000313" key="2">
    <source>
        <dbReference type="EMBL" id="CDT08947.1"/>
    </source>
</evidence>
<comment type="caution">
    <text evidence="1">The sequence shown here is derived from an EMBL/GenBank/DDBJ whole genome shotgun (WGS) entry which is preliminary data.</text>
</comment>
<organism evidence="1 4">
    <name type="scientific">Vibrio crassostreae</name>
    <dbReference type="NCBI Taxonomy" id="246167"/>
    <lineage>
        <taxon>Bacteria</taxon>
        <taxon>Pseudomonadati</taxon>
        <taxon>Pseudomonadota</taxon>
        <taxon>Gammaproteobacteria</taxon>
        <taxon>Vibrionales</taxon>
        <taxon>Vibrionaceae</taxon>
        <taxon>Vibrio</taxon>
    </lineage>
</organism>
<name>A0A822MVG9_9VIBR</name>
<accession>A0A822MVG9</accession>